<name>A0A919XAX8_9BACL</name>
<dbReference type="InterPro" id="IPR026278">
    <property type="entry name" value="KhtT"/>
</dbReference>
<dbReference type="PIRSF" id="PIRSF005028">
    <property type="entry name" value="KhtT"/>
    <property type="match status" value="1"/>
</dbReference>
<dbReference type="AlphaFoldDB" id="A0A919XAX8"/>
<dbReference type="InterPro" id="IPR058776">
    <property type="entry name" value="KhtT-like_N"/>
</dbReference>
<dbReference type="InterPro" id="IPR036721">
    <property type="entry name" value="RCK_C_sf"/>
</dbReference>
<dbReference type="Gene3D" id="3.30.70.1450">
    <property type="entry name" value="Regulator of K+ conductance, C-terminal domain"/>
    <property type="match status" value="1"/>
</dbReference>
<dbReference type="EMBL" id="BORQ01000001">
    <property type="protein sequence ID" value="GIO29286.1"/>
    <property type="molecule type" value="Genomic_DNA"/>
</dbReference>
<dbReference type="GO" id="GO:0006813">
    <property type="term" value="P:potassium ion transport"/>
    <property type="evidence" value="ECO:0007669"/>
    <property type="project" value="InterPro"/>
</dbReference>
<organism evidence="2 3">
    <name type="scientific">Paenibacillus albilobatus</name>
    <dbReference type="NCBI Taxonomy" id="2716884"/>
    <lineage>
        <taxon>Bacteria</taxon>
        <taxon>Bacillati</taxon>
        <taxon>Bacillota</taxon>
        <taxon>Bacilli</taxon>
        <taxon>Bacillales</taxon>
        <taxon>Paenibacillaceae</taxon>
        <taxon>Paenibacillus</taxon>
    </lineage>
</organism>
<dbReference type="InterPro" id="IPR006037">
    <property type="entry name" value="RCK_C"/>
</dbReference>
<dbReference type="Pfam" id="PF02080">
    <property type="entry name" value="TrkA_C"/>
    <property type="match status" value="1"/>
</dbReference>
<dbReference type="Pfam" id="PF25991">
    <property type="entry name" value="KhtT_N"/>
    <property type="match status" value="1"/>
</dbReference>
<dbReference type="Proteomes" id="UP000679779">
    <property type="component" value="Unassembled WGS sequence"/>
</dbReference>
<dbReference type="GO" id="GO:0008324">
    <property type="term" value="F:monoatomic cation transmembrane transporter activity"/>
    <property type="evidence" value="ECO:0007669"/>
    <property type="project" value="InterPro"/>
</dbReference>
<reference evidence="2" key="1">
    <citation type="submission" date="2021-03" db="EMBL/GenBank/DDBJ databases">
        <title>Antimicrobial resistance genes in bacteria isolated from Japanese honey, and their potential for conferring macrolide and lincosamide resistance in the American foulbrood pathogen Paenibacillus larvae.</title>
        <authorList>
            <person name="Okamoto M."/>
            <person name="Kumagai M."/>
            <person name="Kanamori H."/>
            <person name="Takamatsu D."/>
        </authorList>
    </citation>
    <scope>NUCLEOTIDE SEQUENCE</scope>
    <source>
        <strain evidence="2">J2TS6</strain>
    </source>
</reference>
<dbReference type="PROSITE" id="PS51202">
    <property type="entry name" value="RCK_C"/>
    <property type="match status" value="1"/>
</dbReference>
<evidence type="ECO:0000313" key="2">
    <source>
        <dbReference type="EMBL" id="GIO29286.1"/>
    </source>
</evidence>
<evidence type="ECO:0000259" key="1">
    <source>
        <dbReference type="PROSITE" id="PS51202"/>
    </source>
</evidence>
<comment type="caution">
    <text evidence="2">The sequence shown here is derived from an EMBL/GenBank/DDBJ whole genome shotgun (WGS) entry which is preliminary data.</text>
</comment>
<proteinExistence type="predicted"/>
<keyword evidence="3" id="KW-1185">Reference proteome</keyword>
<gene>
    <name evidence="2" type="ORF">J2TS6_04270</name>
</gene>
<sequence length="165" mass="18588">MMEIRESILPGIGMKYQMDTASGDRIVIVIHDDGRRELYHFSQEDYDQSRLMATLEDQEARQFAALVGGMVYKPKQLESVEMAFDDLTIEWYRIEPHFGCIGKTIGELHIRQNSGASVIALIDKNKGNQVNPGPDAMLRADATVVAVGEREQQKRFKQILMNGSG</sequence>
<dbReference type="SUPFAM" id="SSF116726">
    <property type="entry name" value="TrkA C-terminal domain-like"/>
    <property type="match status" value="1"/>
</dbReference>
<accession>A0A919XAX8</accession>
<evidence type="ECO:0000313" key="3">
    <source>
        <dbReference type="Proteomes" id="UP000679779"/>
    </source>
</evidence>
<feature type="domain" description="RCK C-terminal" evidence="1">
    <location>
        <begin position="77"/>
        <end position="162"/>
    </location>
</feature>
<protein>
    <submittedName>
        <fullName evidence="2">Potassium transporter</fullName>
    </submittedName>
</protein>